<evidence type="ECO:0000256" key="4">
    <source>
        <dbReference type="ARBA" id="ARBA00022839"/>
    </source>
</evidence>
<dbReference type="GO" id="GO:0051536">
    <property type="term" value="F:iron-sulfur cluster binding"/>
    <property type="evidence" value="ECO:0007669"/>
    <property type="project" value="UniProtKB-KW"/>
</dbReference>
<comment type="function">
    <text evidence="9">CRISPR (clustered regularly interspaced short palindromic repeat) is an adaptive immune system that provides protection against mobile genetic elements (viruses, transposable elements and conjugative plasmids). CRISPR clusters contain sequences complementary to antecedent mobile elements and target invading nucleic acids. CRISPR clusters are transcribed and processed into CRISPR RNA (crRNA).</text>
</comment>
<dbReference type="GO" id="GO:0051607">
    <property type="term" value="P:defense response to virus"/>
    <property type="evidence" value="ECO:0007669"/>
    <property type="project" value="UniProtKB-KW"/>
</dbReference>
<dbReference type="Gene3D" id="3.90.320.10">
    <property type="match status" value="1"/>
</dbReference>
<feature type="domain" description="DUF83" evidence="10">
    <location>
        <begin position="11"/>
        <end position="166"/>
    </location>
</feature>
<keyword evidence="5 9" id="KW-0408">Iron</keyword>
<keyword evidence="8 9" id="KW-0464">Manganese</keyword>
<dbReference type="GeneID" id="24796160"/>
<evidence type="ECO:0000256" key="8">
    <source>
        <dbReference type="ARBA" id="ARBA00023211"/>
    </source>
</evidence>
<evidence type="ECO:0000313" key="12">
    <source>
        <dbReference type="Proteomes" id="UP000028501"/>
    </source>
</evidence>
<dbReference type="InterPro" id="IPR013343">
    <property type="entry name" value="CRISPR-assoc_prot_Cas4"/>
</dbReference>
<sequence>MVVEGELFVRGTEVSYYFVCKTKLWLFSRNIAMEHESDSVKLGKLVHRQHFSRDDKEVRIGRVALDIVRRGEELEVVEVKKSDRMEKADYYQLAYYLYYLSKHGVRARGRISYPKSRKNVSVELDENLLVKLKSILEEIKAIKSSSMPKPEKKSYCTKCAYYELCFS</sequence>
<keyword evidence="7 9" id="KW-0051">Antiviral defense</keyword>
<dbReference type="EMBL" id="CP006577">
    <property type="protein sequence ID" value="AIG99403.1"/>
    <property type="molecule type" value="Genomic_DNA"/>
</dbReference>
<evidence type="ECO:0000256" key="3">
    <source>
        <dbReference type="ARBA" id="ARBA00022801"/>
    </source>
</evidence>
<evidence type="ECO:0000256" key="7">
    <source>
        <dbReference type="ARBA" id="ARBA00023118"/>
    </source>
</evidence>
<proteinExistence type="inferred from homology"/>
<keyword evidence="1 9" id="KW-0540">Nuclease</keyword>
<protein>
    <recommendedName>
        <fullName evidence="9">CRISPR-associated exonuclease Cas4</fullName>
        <ecNumber evidence="9">3.1.12.1</ecNumber>
    </recommendedName>
</protein>
<evidence type="ECO:0000313" key="11">
    <source>
        <dbReference type="EMBL" id="AIG99403.1"/>
    </source>
</evidence>
<evidence type="ECO:0000256" key="5">
    <source>
        <dbReference type="ARBA" id="ARBA00023004"/>
    </source>
</evidence>
<dbReference type="InterPro" id="IPR022765">
    <property type="entry name" value="Dna2/Cas4_DUF83"/>
</dbReference>
<dbReference type="EC" id="3.1.12.1" evidence="9"/>
<reference evidence="11 12" key="1">
    <citation type="submission" date="2013-07" db="EMBL/GenBank/DDBJ databases">
        <title>Genome of Archaeoglobus fulgidus.</title>
        <authorList>
            <person name="Fiebig A."/>
            <person name="Birkeland N.-K."/>
        </authorList>
    </citation>
    <scope>NUCLEOTIDE SEQUENCE [LARGE SCALE GENOMIC DNA]</scope>
    <source>
        <strain evidence="11 12">DSM 8774</strain>
    </source>
</reference>
<comment type="cofactor">
    <cofactor evidence="9">
        <name>Mg(2+)</name>
        <dbReference type="ChEBI" id="CHEBI:18420"/>
    </cofactor>
    <cofactor evidence="9">
        <name>Mn(2+)</name>
        <dbReference type="ChEBI" id="CHEBI:29035"/>
    </cofactor>
    <text evidence="9">Mg(2+) or Mn(2+) required for ssDNA cleavage activity.</text>
</comment>
<evidence type="ECO:0000256" key="2">
    <source>
        <dbReference type="ARBA" id="ARBA00022723"/>
    </source>
</evidence>
<gene>
    <name evidence="11" type="ORF">AFULGI_00027010</name>
</gene>
<organism evidence="11 12">
    <name type="scientific">Archaeoglobus fulgidus DSM 8774</name>
    <dbReference type="NCBI Taxonomy" id="1344584"/>
    <lineage>
        <taxon>Archaea</taxon>
        <taxon>Methanobacteriati</taxon>
        <taxon>Methanobacteriota</taxon>
        <taxon>Archaeoglobi</taxon>
        <taxon>Archaeoglobales</taxon>
        <taxon>Archaeoglobaceae</taxon>
        <taxon>Archaeoglobus</taxon>
    </lineage>
</organism>
<keyword evidence="2 9" id="KW-0479">Metal-binding</keyword>
<comment type="cofactor">
    <cofactor evidence="9">
        <name>iron-sulfur cluster</name>
        <dbReference type="ChEBI" id="CHEBI:30408"/>
    </cofactor>
</comment>
<evidence type="ECO:0000256" key="6">
    <source>
        <dbReference type="ARBA" id="ARBA00023014"/>
    </source>
</evidence>
<dbReference type="Proteomes" id="UP000028501">
    <property type="component" value="Chromosome"/>
</dbReference>
<dbReference type="HOGENOM" id="CLU_133784_0_0_2"/>
<dbReference type="KEGG" id="afg:AFULGI_00027010"/>
<dbReference type="PANTHER" id="PTHR37168">
    <property type="entry name" value="CRISPR-ASSOCIATED EXONUCLEASE CAS4"/>
    <property type="match status" value="1"/>
</dbReference>
<dbReference type="PANTHER" id="PTHR37168:SF1">
    <property type="entry name" value="CRISPR-ASSOCIATED EXONUCLEASE CAS4"/>
    <property type="match status" value="1"/>
</dbReference>
<keyword evidence="4 9" id="KW-0269">Exonuclease</keyword>
<evidence type="ECO:0000256" key="1">
    <source>
        <dbReference type="ARBA" id="ARBA00022722"/>
    </source>
</evidence>
<dbReference type="Pfam" id="PF01930">
    <property type="entry name" value="Cas_Cas4"/>
    <property type="match status" value="1"/>
</dbReference>
<name>A0A075WP91_ARCFL</name>
<dbReference type="NCBIfam" id="TIGR00372">
    <property type="entry name" value="cas4"/>
    <property type="match status" value="1"/>
</dbReference>
<dbReference type="GO" id="GO:0046872">
    <property type="term" value="F:metal ion binding"/>
    <property type="evidence" value="ECO:0007669"/>
    <property type="project" value="UniProtKB-KW"/>
</dbReference>
<evidence type="ECO:0000259" key="10">
    <source>
        <dbReference type="Pfam" id="PF01930"/>
    </source>
</evidence>
<keyword evidence="3 9" id="KW-0378">Hydrolase</keyword>
<dbReference type="AlphaFoldDB" id="A0A075WP91"/>
<accession>A0A075WP91</accession>
<dbReference type="GO" id="GO:0004527">
    <property type="term" value="F:exonuclease activity"/>
    <property type="evidence" value="ECO:0007669"/>
    <property type="project" value="UniProtKB-KW"/>
</dbReference>
<dbReference type="RefSeq" id="WP_010879923.1">
    <property type="nucleotide sequence ID" value="NZ_CP006577.1"/>
</dbReference>
<comment type="similarity">
    <text evidence="9">Belongs to the CRISPR-associated exonuclease Cas4 family.</text>
</comment>
<keyword evidence="6 9" id="KW-0411">Iron-sulfur</keyword>
<dbReference type="InterPro" id="IPR011604">
    <property type="entry name" value="PDDEXK-like_dom_sf"/>
</dbReference>
<evidence type="ECO:0000256" key="9">
    <source>
        <dbReference type="RuleBase" id="RU365022"/>
    </source>
</evidence>